<name>A0A0A0F3Z1_9GAMM</name>
<dbReference type="Proteomes" id="UP000029989">
    <property type="component" value="Unassembled WGS sequence"/>
</dbReference>
<evidence type="ECO:0000313" key="1">
    <source>
        <dbReference type="EMBL" id="KGM57078.1"/>
    </source>
</evidence>
<gene>
    <name evidence="1" type="ORF">N799_13785</name>
</gene>
<protein>
    <recommendedName>
        <fullName evidence="3">DUF1232 domain-containing protein</fullName>
    </recommendedName>
</protein>
<sequence length="214" mass="23687">MLENAIPATVLTAVLRAPGASGPHRRHSIGGFSPSPWALDRFNAVLRQLGREQAPLDCDHLATAARELCDCSNALAATAIGVRMRRAAALDRMIADRDWQAANEALEVGARIVDYIRDRDDLIPDTLPRVGRLDDAIVVDTAWPRVADEVRAYTDYRRLRRVEAGLRGCDVHAFAFDRDDWLQAREAEAALAAHRARVRDSAYVPAPCATFRVH</sequence>
<comment type="caution">
    <text evidence="1">The sequence shown here is derived from an EMBL/GenBank/DDBJ whole genome shotgun (WGS) entry which is preliminary data.</text>
</comment>
<dbReference type="AlphaFoldDB" id="A0A0A0F3Z1"/>
<evidence type="ECO:0008006" key="3">
    <source>
        <dbReference type="Google" id="ProtNLM"/>
    </source>
</evidence>
<evidence type="ECO:0000313" key="2">
    <source>
        <dbReference type="Proteomes" id="UP000029989"/>
    </source>
</evidence>
<dbReference type="EMBL" id="AVPT01000005">
    <property type="protein sequence ID" value="KGM57078.1"/>
    <property type="molecule type" value="Genomic_DNA"/>
</dbReference>
<proteinExistence type="predicted"/>
<dbReference type="STRING" id="913325.N799_13785"/>
<accession>A0A0A0F3Z1</accession>
<keyword evidence="2" id="KW-1185">Reference proteome</keyword>
<reference evidence="1 2" key="1">
    <citation type="journal article" date="2015" name="Stand. Genomic Sci.">
        <title>Genomic information of the arsenic-resistant bacterium Lysobacter arseniciresistens type strain ZS79(T) and comparison of Lysobacter draft genomes.</title>
        <authorList>
            <person name="Liu L."/>
            <person name="Zhang S."/>
            <person name="Luo M."/>
            <person name="Wang G."/>
        </authorList>
    </citation>
    <scope>NUCLEOTIDE SEQUENCE [LARGE SCALE GENOMIC DNA]</scope>
    <source>
        <strain evidence="1 2">ZS79</strain>
    </source>
</reference>
<organism evidence="1 2">
    <name type="scientific">Lysobacter arseniciresistens ZS79</name>
    <dbReference type="NCBI Taxonomy" id="913325"/>
    <lineage>
        <taxon>Bacteria</taxon>
        <taxon>Pseudomonadati</taxon>
        <taxon>Pseudomonadota</taxon>
        <taxon>Gammaproteobacteria</taxon>
        <taxon>Lysobacterales</taxon>
        <taxon>Lysobacteraceae</taxon>
        <taxon>Novilysobacter</taxon>
    </lineage>
</organism>
<dbReference type="eggNOG" id="COG3339">
    <property type="taxonomic scope" value="Bacteria"/>
</dbReference>